<feature type="chain" id="PRO_5004876062" description="Lipoprotein" evidence="1">
    <location>
        <begin position="24"/>
        <end position="593"/>
    </location>
</feature>
<name>W6A9I7_9MOLU</name>
<proteinExistence type="predicted"/>
<gene>
    <name evidence="2" type="ORF">SSABA_v1c03890</name>
</gene>
<dbReference type="KEGG" id="ssab:SSABA_v1c03890"/>
<dbReference type="AlphaFoldDB" id="W6A9I7"/>
<sequence length="593" mass="66894">MKKLLTILATSSLAVSAPLSVVACNNNKKPDTTDEFDFEVAKRDALSLISTITSSYLNTNLSKYYFIDEEDEPNLGFEFLSFQNLDELIATNGGTGDVNISEGSEAYKGLSEDIQSIIEWNTISREVNTAISSDINLAGVLYEKQNPLQNFYDIRNAKLSLLDEGAIKLSYQISTPVTLRDQAFEKEITHIASNFEMNFIRIPDLATELSELSDKIQTELASSQFANKFEFISDSGDALKTAQFSQTNSNVGEVFNELLTNLPSIDNNLTTDVSQLTISSQYLANNVTDSTSGYIGTHEWSNDSDSRVTNIKDYFIRNKISSDELSKIIAANYSGYVKESQPKDFPNTGDTTSSIAMSVYRTLYSMSISARFKNMLAQTGSQFEIDANDNEEKRVVGVFGMKVNNLFVNYQNPNFPDKTISFALPENYVFSRQKTSFANTQDLFNDFIKVSLEFNKQLYNFEDDNEDYIFKLNLPPNLSLADLQFNKRYKNKDYFDELIYQEILKFKNKNPESKVEDYINGYTGFGTEFEVNEQGYIRFYHNNAMWEKANLAFLWINTSSNLPGGGDVFGAKAFFATVAFAETGPTKVQFILE</sequence>
<keyword evidence="1" id="KW-0732">Signal</keyword>
<evidence type="ECO:0000313" key="3">
    <source>
        <dbReference type="Proteomes" id="UP000019265"/>
    </source>
</evidence>
<dbReference type="EMBL" id="CP006934">
    <property type="protein sequence ID" value="AHI53798.1"/>
    <property type="molecule type" value="Genomic_DNA"/>
</dbReference>
<reference evidence="2 3" key="1">
    <citation type="journal article" date="2014" name="Genome Biol. Evol.">
        <title>Molecular evolution of the substrate utilization strategies and putative virulence factors in mosquito-associated Spiroplasma species.</title>
        <authorList>
            <person name="Chang T.H."/>
            <person name="Lo W.S."/>
            <person name="Ku C."/>
            <person name="Chen L.L."/>
            <person name="Kuo C.H."/>
        </authorList>
    </citation>
    <scope>NUCLEOTIDE SEQUENCE [LARGE SCALE GENOMIC DNA]</scope>
    <source>
        <strain evidence="2">Ar-1343</strain>
    </source>
</reference>
<dbReference type="HOGENOM" id="CLU_032639_0_0_14"/>
<accession>W6A9I7</accession>
<evidence type="ECO:0008006" key="4">
    <source>
        <dbReference type="Google" id="ProtNLM"/>
    </source>
</evidence>
<feature type="signal peptide" evidence="1">
    <location>
        <begin position="1"/>
        <end position="23"/>
    </location>
</feature>
<evidence type="ECO:0000256" key="1">
    <source>
        <dbReference type="SAM" id="SignalP"/>
    </source>
</evidence>
<protein>
    <recommendedName>
        <fullName evidence="4">Lipoprotein</fullName>
    </recommendedName>
</protein>
<dbReference type="OrthoDB" id="387750at2"/>
<dbReference type="PATRIC" id="fig|1276257.3.peg.398"/>
<organism evidence="2 3">
    <name type="scientific">Spiroplasma sabaudiense Ar-1343</name>
    <dbReference type="NCBI Taxonomy" id="1276257"/>
    <lineage>
        <taxon>Bacteria</taxon>
        <taxon>Bacillati</taxon>
        <taxon>Mycoplasmatota</taxon>
        <taxon>Mollicutes</taxon>
        <taxon>Entomoplasmatales</taxon>
        <taxon>Spiroplasmataceae</taxon>
        <taxon>Spiroplasma</taxon>
    </lineage>
</organism>
<dbReference type="PROSITE" id="PS51257">
    <property type="entry name" value="PROKAR_LIPOPROTEIN"/>
    <property type="match status" value="1"/>
</dbReference>
<keyword evidence="3" id="KW-1185">Reference proteome</keyword>
<evidence type="ECO:0000313" key="2">
    <source>
        <dbReference type="EMBL" id="AHI53798.1"/>
    </source>
</evidence>
<dbReference type="RefSeq" id="WP_025250935.1">
    <property type="nucleotide sequence ID" value="NZ_CP006934.1"/>
</dbReference>
<dbReference type="Proteomes" id="UP000019265">
    <property type="component" value="Chromosome"/>
</dbReference>